<dbReference type="PATRIC" id="fig|1205910.3.peg.4696"/>
<reference evidence="2 3" key="1">
    <citation type="journal article" date="2012" name="J. Bacteriol.">
        <title>Whole-Genome Sequence of Nocardiopsis alba Strain ATCC BAA-2165, Associated with Honeybees.</title>
        <authorList>
            <person name="Qiao J."/>
            <person name="Chen L."/>
            <person name="Li Y."/>
            <person name="Wang J."/>
            <person name="Zhang W."/>
            <person name="Chen S."/>
        </authorList>
    </citation>
    <scope>NUCLEOTIDE SEQUENCE [LARGE SCALE GENOMIC DNA]</scope>
    <source>
        <strain evidence="3">ATCC BAA-2165 / BE74</strain>
    </source>
</reference>
<feature type="compositionally biased region" description="Basic residues" evidence="1">
    <location>
        <begin position="68"/>
        <end position="77"/>
    </location>
</feature>
<organism evidence="2 3">
    <name type="scientific">Nocardiopsis alba (strain ATCC BAA-2165 / BE74)</name>
    <dbReference type="NCBI Taxonomy" id="1205910"/>
    <lineage>
        <taxon>Bacteria</taxon>
        <taxon>Bacillati</taxon>
        <taxon>Actinomycetota</taxon>
        <taxon>Actinomycetes</taxon>
        <taxon>Streptosporangiales</taxon>
        <taxon>Nocardiopsidaceae</taxon>
        <taxon>Nocardiopsis</taxon>
    </lineage>
</organism>
<accession>J7L9D4</accession>
<feature type="region of interest" description="Disordered" evidence="1">
    <location>
        <begin position="1"/>
        <end position="86"/>
    </location>
</feature>
<name>J7L9D4_NOCAA</name>
<feature type="compositionally biased region" description="Basic and acidic residues" evidence="1">
    <location>
        <begin position="53"/>
        <end position="67"/>
    </location>
</feature>
<evidence type="ECO:0000313" key="3">
    <source>
        <dbReference type="Proteomes" id="UP000003779"/>
    </source>
</evidence>
<evidence type="ECO:0000256" key="1">
    <source>
        <dbReference type="SAM" id="MobiDB-lite"/>
    </source>
</evidence>
<dbReference type="HOGENOM" id="CLU_1766093_0_0_11"/>
<dbReference type="KEGG" id="nal:B005_4973"/>
<dbReference type="EMBL" id="CP003788">
    <property type="protein sequence ID" value="AFR10278.1"/>
    <property type="molecule type" value="Genomic_DNA"/>
</dbReference>
<sequence>MVGHGAHPYPHTGSVRHARGTGDGGRPISDSDRPVRIKPQPPQRVPKIPFRIPHPEHPSPSFREKLPRSRRKNRGTRNQRALSEYRGIGMETSPVFSVSVSVECLRRLPDLRQKRDTLTHLPNGDPAHARAGHRSHRHPARNVGRSP</sequence>
<feature type="compositionally biased region" description="Basic residues" evidence="1">
    <location>
        <begin position="130"/>
        <end position="140"/>
    </location>
</feature>
<gene>
    <name evidence="2" type="ordered locus">B005_4973</name>
</gene>
<proteinExistence type="predicted"/>
<feature type="region of interest" description="Disordered" evidence="1">
    <location>
        <begin position="114"/>
        <end position="147"/>
    </location>
</feature>
<evidence type="ECO:0000313" key="2">
    <source>
        <dbReference type="EMBL" id="AFR10278.1"/>
    </source>
</evidence>
<dbReference type="Proteomes" id="UP000003779">
    <property type="component" value="Chromosome"/>
</dbReference>
<reference evidence="3" key="2">
    <citation type="submission" date="2012-08" db="EMBL/GenBank/DDBJ databases">
        <title>Whole-genome sequence of Nocardiopsis alba strain ATCC BAA-2165 associated with honeybees.</title>
        <authorList>
            <person name="Qiao J."/>
            <person name="Chen L."/>
            <person name="Li Y."/>
            <person name="Wang J."/>
            <person name="Zhang W."/>
            <person name="Chen S."/>
        </authorList>
    </citation>
    <scope>NUCLEOTIDE SEQUENCE [LARGE SCALE GENOMIC DNA]</scope>
    <source>
        <strain evidence="3">ATCC BAA-2165 / BE74</strain>
    </source>
</reference>
<protein>
    <submittedName>
        <fullName evidence="2">Uncharacterized protein</fullName>
    </submittedName>
</protein>
<dbReference type="AlphaFoldDB" id="J7L9D4"/>